<reference evidence="1 2" key="2">
    <citation type="journal article" date="2017" name="Front. Plant Sci.">
        <title>Gene Classification and Mining of Molecular Markers Useful in Red Clover (Trifolium pratense) Breeding.</title>
        <authorList>
            <person name="Istvanek J."/>
            <person name="Dluhosova J."/>
            <person name="Dluhos P."/>
            <person name="Patkova L."/>
            <person name="Nedelnik J."/>
            <person name="Repkova J."/>
        </authorList>
    </citation>
    <scope>NUCLEOTIDE SEQUENCE [LARGE SCALE GENOMIC DNA]</scope>
    <source>
        <strain evidence="2">cv. Tatra</strain>
        <tissue evidence="1">Young leaves</tissue>
    </source>
</reference>
<proteinExistence type="predicted"/>
<organism evidence="1 2">
    <name type="scientific">Trifolium pratense</name>
    <name type="common">Red clover</name>
    <dbReference type="NCBI Taxonomy" id="57577"/>
    <lineage>
        <taxon>Eukaryota</taxon>
        <taxon>Viridiplantae</taxon>
        <taxon>Streptophyta</taxon>
        <taxon>Embryophyta</taxon>
        <taxon>Tracheophyta</taxon>
        <taxon>Spermatophyta</taxon>
        <taxon>Magnoliopsida</taxon>
        <taxon>eudicotyledons</taxon>
        <taxon>Gunneridae</taxon>
        <taxon>Pentapetalae</taxon>
        <taxon>rosids</taxon>
        <taxon>fabids</taxon>
        <taxon>Fabales</taxon>
        <taxon>Fabaceae</taxon>
        <taxon>Papilionoideae</taxon>
        <taxon>50 kb inversion clade</taxon>
        <taxon>NPAAA clade</taxon>
        <taxon>Hologalegina</taxon>
        <taxon>IRL clade</taxon>
        <taxon>Trifolieae</taxon>
        <taxon>Trifolium</taxon>
    </lineage>
</organism>
<protein>
    <submittedName>
        <fullName evidence="1">Uncharacterized protein</fullName>
    </submittedName>
</protein>
<reference evidence="1 2" key="1">
    <citation type="journal article" date="2014" name="Am. J. Bot.">
        <title>Genome assembly and annotation for red clover (Trifolium pratense; Fabaceae).</title>
        <authorList>
            <person name="Istvanek J."/>
            <person name="Jaros M."/>
            <person name="Krenek A."/>
            <person name="Repkova J."/>
        </authorList>
    </citation>
    <scope>NUCLEOTIDE SEQUENCE [LARGE SCALE GENOMIC DNA]</scope>
    <source>
        <strain evidence="2">cv. Tatra</strain>
        <tissue evidence="1">Young leaves</tissue>
    </source>
</reference>
<dbReference type="AlphaFoldDB" id="A0A2K3JPR7"/>
<evidence type="ECO:0000313" key="2">
    <source>
        <dbReference type="Proteomes" id="UP000236291"/>
    </source>
</evidence>
<dbReference type="Proteomes" id="UP000236291">
    <property type="component" value="Unassembled WGS sequence"/>
</dbReference>
<accession>A0A2K3JPR7</accession>
<dbReference type="EMBL" id="ASHM01073640">
    <property type="protein sequence ID" value="PNX56006.1"/>
    <property type="molecule type" value="Genomic_DNA"/>
</dbReference>
<evidence type="ECO:0000313" key="1">
    <source>
        <dbReference type="EMBL" id="PNX56006.1"/>
    </source>
</evidence>
<comment type="caution">
    <text evidence="1">The sequence shown here is derived from an EMBL/GenBank/DDBJ whole genome shotgun (WGS) entry which is preliminary data.</text>
</comment>
<name>A0A2K3JPR7_TRIPR</name>
<sequence length="76" mass="8810">VIESRLLRFNDAKALIHDVCHNEEREVAGRFAVMIWMLWNNRYDWLWNKEKKSATQIGTAWDTGACSIIEAEALAC</sequence>
<feature type="non-terminal residue" evidence="1">
    <location>
        <position position="1"/>
    </location>
</feature>
<gene>
    <name evidence="1" type="ORF">L195_g049640</name>
</gene>